<dbReference type="RefSeq" id="WP_167184489.1">
    <property type="nucleotide sequence ID" value="NZ_JAASQL010000001.1"/>
</dbReference>
<reference evidence="1 2" key="1">
    <citation type="submission" date="2020-03" db="EMBL/GenBank/DDBJ databases">
        <title>Genomic Encyclopedia of Type Strains, Phase IV (KMG-IV): sequencing the most valuable type-strain genomes for metagenomic binning, comparative biology and taxonomic classification.</title>
        <authorList>
            <person name="Goeker M."/>
        </authorList>
    </citation>
    <scope>NUCLEOTIDE SEQUENCE [LARGE SCALE GENOMIC DNA]</scope>
    <source>
        <strain evidence="1 2">DSM 101599</strain>
    </source>
</reference>
<accession>A0ABX0U805</accession>
<proteinExistence type="predicted"/>
<dbReference type="Proteomes" id="UP000745859">
    <property type="component" value="Unassembled WGS sequence"/>
</dbReference>
<name>A0ABX0U805_9FLAO</name>
<evidence type="ECO:0000313" key="1">
    <source>
        <dbReference type="EMBL" id="NIJ44469.1"/>
    </source>
</evidence>
<protein>
    <submittedName>
        <fullName evidence="1">Uncharacterized protein</fullName>
    </submittedName>
</protein>
<keyword evidence="2" id="KW-1185">Reference proteome</keyword>
<organism evidence="1 2">
    <name type="scientific">Wenyingzhuangia heitensis</name>
    <dbReference type="NCBI Taxonomy" id="1487859"/>
    <lineage>
        <taxon>Bacteria</taxon>
        <taxon>Pseudomonadati</taxon>
        <taxon>Bacteroidota</taxon>
        <taxon>Flavobacteriia</taxon>
        <taxon>Flavobacteriales</taxon>
        <taxon>Flavobacteriaceae</taxon>
        <taxon>Wenyingzhuangia</taxon>
    </lineage>
</organism>
<evidence type="ECO:0000313" key="2">
    <source>
        <dbReference type="Proteomes" id="UP000745859"/>
    </source>
</evidence>
<dbReference type="EMBL" id="JAASQL010000001">
    <property type="protein sequence ID" value="NIJ44469.1"/>
    <property type="molecule type" value="Genomic_DNA"/>
</dbReference>
<gene>
    <name evidence="1" type="ORF">FHR24_000908</name>
</gene>
<sequence>MKKLLVVMLLVVGSINQSIASPRPPSPPGKEKKAPINSSIVGLFLLGVYYGAKKINHS</sequence>
<comment type="caution">
    <text evidence="1">The sequence shown here is derived from an EMBL/GenBank/DDBJ whole genome shotgun (WGS) entry which is preliminary data.</text>
</comment>